<dbReference type="GO" id="GO:0003735">
    <property type="term" value="F:structural constituent of ribosome"/>
    <property type="evidence" value="ECO:0007669"/>
    <property type="project" value="TreeGrafter"/>
</dbReference>
<reference evidence="8" key="1">
    <citation type="submission" date="2012-12" db="EMBL/GenBank/DDBJ databases">
        <title>Identification and characterization of a phenylalanine ammonia-lyase gene family in Isatis indigotica Fort.</title>
        <authorList>
            <person name="Liu Q."/>
            <person name="Chen J."/>
            <person name="Zhou X."/>
            <person name="Di P."/>
            <person name="Xiao Y."/>
            <person name="Xuan H."/>
            <person name="Zhang L."/>
            <person name="Chen W."/>
        </authorList>
    </citation>
    <scope>NUCLEOTIDE SEQUENCE</scope>
    <source>
        <tissue evidence="8">Salivary gland</tissue>
    </source>
</reference>
<evidence type="ECO:0000313" key="8">
    <source>
        <dbReference type="EMBL" id="JAA71970.1"/>
    </source>
</evidence>
<dbReference type="SUPFAM" id="SSF53335">
    <property type="entry name" value="S-adenosyl-L-methionine-dependent methyltransferases"/>
    <property type="match status" value="1"/>
</dbReference>
<dbReference type="InterPro" id="IPR029063">
    <property type="entry name" value="SAM-dependent_MTases_sf"/>
</dbReference>
<comment type="function">
    <text evidence="7">Mitochondrial ribosome (mitoribosome) assembly factor. Binds at the interface of the head and body domains of the mitochondrial small ribosomal subunit (mt-SSU), occluding the mRNA channel and preventing compaction of the head domain towards the body. Probable inactive methyltransferase: retains the characteristic folding and ability to bind S-adenosyl-L-methionine, but it probably lost its methyltransferase activity.</text>
</comment>
<evidence type="ECO:0000256" key="7">
    <source>
        <dbReference type="ARBA" id="ARBA00045681"/>
    </source>
</evidence>
<dbReference type="GO" id="GO:0046872">
    <property type="term" value="F:metal ion binding"/>
    <property type="evidence" value="ECO:0007669"/>
    <property type="project" value="UniProtKB-KW"/>
</dbReference>
<organism evidence="8">
    <name type="scientific">Ixodes ricinus</name>
    <name type="common">Common tick</name>
    <name type="synonym">Acarus ricinus</name>
    <dbReference type="NCBI Taxonomy" id="34613"/>
    <lineage>
        <taxon>Eukaryota</taxon>
        <taxon>Metazoa</taxon>
        <taxon>Ecdysozoa</taxon>
        <taxon>Arthropoda</taxon>
        <taxon>Chelicerata</taxon>
        <taxon>Arachnida</taxon>
        <taxon>Acari</taxon>
        <taxon>Parasitiformes</taxon>
        <taxon>Ixodida</taxon>
        <taxon>Ixodoidea</taxon>
        <taxon>Ixodidae</taxon>
        <taxon>Ixodinae</taxon>
        <taxon>Ixodes</taxon>
    </lineage>
</organism>
<dbReference type="PANTHER" id="PTHR13184:SF5">
    <property type="entry name" value="METHYLTRANSFERASE-LIKE PROTEIN 17, MITOCHONDRIAL"/>
    <property type="match status" value="1"/>
</dbReference>
<dbReference type="GO" id="GO:0005763">
    <property type="term" value="C:mitochondrial small ribosomal subunit"/>
    <property type="evidence" value="ECO:0007669"/>
    <property type="project" value="TreeGrafter"/>
</dbReference>
<evidence type="ECO:0000256" key="1">
    <source>
        <dbReference type="ARBA" id="ARBA00004173"/>
    </source>
</evidence>
<dbReference type="Gene3D" id="3.40.50.150">
    <property type="entry name" value="Vaccinia Virus protein VP39"/>
    <property type="match status" value="1"/>
</dbReference>
<evidence type="ECO:0000256" key="6">
    <source>
        <dbReference type="ARBA" id="ARBA00023128"/>
    </source>
</evidence>
<dbReference type="Pfam" id="PF09243">
    <property type="entry name" value="Rsm22"/>
    <property type="match status" value="1"/>
</dbReference>
<dbReference type="AlphaFoldDB" id="A0A0K8RLK2"/>
<dbReference type="InterPro" id="IPR015324">
    <property type="entry name" value="Ribosomal_Rsm22-like"/>
</dbReference>
<name>A0A0K8RLK2_IXORI</name>
<keyword evidence="4" id="KW-0408">Iron</keyword>
<dbReference type="EMBL" id="GADI01001838">
    <property type="protein sequence ID" value="JAA71970.1"/>
    <property type="molecule type" value="mRNA"/>
</dbReference>
<dbReference type="GO" id="GO:0051536">
    <property type="term" value="F:iron-sulfur cluster binding"/>
    <property type="evidence" value="ECO:0007669"/>
    <property type="project" value="UniProtKB-KW"/>
</dbReference>
<accession>A0A0K8RLK2</accession>
<keyword evidence="2" id="KW-0479">Metal-binding</keyword>
<keyword evidence="5" id="KW-0411">Iron-sulfur</keyword>
<evidence type="ECO:0000256" key="5">
    <source>
        <dbReference type="ARBA" id="ARBA00023014"/>
    </source>
</evidence>
<evidence type="ECO:0000256" key="3">
    <source>
        <dbReference type="ARBA" id="ARBA00022946"/>
    </source>
</evidence>
<evidence type="ECO:0000256" key="2">
    <source>
        <dbReference type="ARBA" id="ARBA00022723"/>
    </source>
</evidence>
<dbReference type="PANTHER" id="PTHR13184">
    <property type="entry name" value="37S RIBOSOMAL PROTEIN S22"/>
    <property type="match status" value="1"/>
</dbReference>
<sequence>MSGVRITRSLFLKSLRSVLGSHNARFVSRANNTVSLPQEINEALESSEMKHRRHPGTRKNIQVSIPDKLLAAAMQVLATQNIGQLREAASILRLQLWTKCLPTEDREIRDKAQALERQLLGDRLESMTPEERSQIEDQVEQAVLKKLKEQIPPWRPLNYDEFGSYAYLVGRLAADYATIRAVLAEIRHQNPAFAPRSLLDFGSGIGTSFWATREFWPQELQEYFAVDVSNDMNTLARLLVQGGNPNAEVKFRGYYQRQFLPATHKIKFDLVTSAFSLLELPSTEHRLQTVASLWGKTNSMLVLIENGTLEGHRAVLEARDFILTTTKKEDPEGSGARVLAPCPHDQDCPRETEGFGIPCNFQARYEEPLLLQKKKSARLNYSYVVLQRSSSLPAEHDWARLVRPVLCRSGHVVCRACCHDAKLREFVFTKARHGRHVYRVARCSEWGDQLPVSILPSTEETTQESK</sequence>
<comment type="subcellular location">
    <subcellularLocation>
        <location evidence="1">Mitochondrion</location>
    </subcellularLocation>
</comment>
<protein>
    <submittedName>
        <fullName evidence="8">Putative mitochondrial/chloroplast ribosome small subunit component</fullName>
    </submittedName>
</protein>
<evidence type="ECO:0000256" key="4">
    <source>
        <dbReference type="ARBA" id="ARBA00023004"/>
    </source>
</evidence>
<proteinExistence type="evidence at transcript level"/>
<dbReference type="InterPro" id="IPR052571">
    <property type="entry name" value="Mt_RNA_Methyltransferase"/>
</dbReference>
<dbReference type="GO" id="GO:0008168">
    <property type="term" value="F:methyltransferase activity"/>
    <property type="evidence" value="ECO:0007669"/>
    <property type="project" value="InterPro"/>
</dbReference>
<dbReference type="GO" id="GO:0006412">
    <property type="term" value="P:translation"/>
    <property type="evidence" value="ECO:0007669"/>
    <property type="project" value="InterPro"/>
</dbReference>
<keyword evidence="6" id="KW-0496">Mitochondrion</keyword>
<keyword evidence="3" id="KW-0809">Transit peptide</keyword>